<evidence type="ECO:0000256" key="1">
    <source>
        <dbReference type="SAM" id="MobiDB-lite"/>
    </source>
</evidence>
<feature type="compositionally biased region" description="Pro residues" evidence="1">
    <location>
        <begin position="1"/>
        <end position="13"/>
    </location>
</feature>
<organism evidence="2 3">
    <name type="scientific">Kitasatospora viridis</name>
    <dbReference type="NCBI Taxonomy" id="281105"/>
    <lineage>
        <taxon>Bacteria</taxon>
        <taxon>Bacillati</taxon>
        <taxon>Actinomycetota</taxon>
        <taxon>Actinomycetes</taxon>
        <taxon>Kitasatosporales</taxon>
        <taxon>Streptomycetaceae</taxon>
        <taxon>Kitasatospora</taxon>
    </lineage>
</organism>
<feature type="region of interest" description="Disordered" evidence="1">
    <location>
        <begin position="1"/>
        <end position="54"/>
    </location>
</feature>
<sequence>MPSPSPTSAPTSPPATLSSAPSSAPALPTATYVPPTVTLQPSSEAPAGTGAGGQCSIRSNAGNCYSEGEFCRKSDVGQTTTDAAGRPITCEYLNGESQPHWH</sequence>
<keyword evidence="3" id="KW-1185">Reference proteome</keyword>
<name>A0A561UL23_9ACTN</name>
<reference evidence="2 3" key="1">
    <citation type="submission" date="2019-06" db="EMBL/GenBank/DDBJ databases">
        <title>Sequencing the genomes of 1000 actinobacteria strains.</title>
        <authorList>
            <person name="Klenk H.-P."/>
        </authorList>
    </citation>
    <scope>NUCLEOTIDE SEQUENCE [LARGE SCALE GENOMIC DNA]</scope>
    <source>
        <strain evidence="2 3">DSM 44826</strain>
    </source>
</reference>
<comment type="caution">
    <text evidence="2">The sequence shown here is derived from an EMBL/GenBank/DDBJ whole genome shotgun (WGS) entry which is preliminary data.</text>
</comment>
<dbReference type="AlphaFoldDB" id="A0A561UL23"/>
<evidence type="ECO:0000313" key="2">
    <source>
        <dbReference type="EMBL" id="TWG00062.1"/>
    </source>
</evidence>
<protein>
    <submittedName>
        <fullName evidence="2">Uncharacterized protein</fullName>
    </submittedName>
</protein>
<proteinExistence type="predicted"/>
<dbReference type="EMBL" id="VIWT01000001">
    <property type="protein sequence ID" value="TWG00062.1"/>
    <property type="molecule type" value="Genomic_DNA"/>
</dbReference>
<gene>
    <name evidence="2" type="ORF">FHX73_113928</name>
</gene>
<accession>A0A561UL23</accession>
<dbReference type="Proteomes" id="UP000317940">
    <property type="component" value="Unassembled WGS sequence"/>
</dbReference>
<feature type="compositionally biased region" description="Low complexity" evidence="1">
    <location>
        <begin position="14"/>
        <end position="31"/>
    </location>
</feature>
<evidence type="ECO:0000313" key="3">
    <source>
        <dbReference type="Proteomes" id="UP000317940"/>
    </source>
</evidence>